<sequence>MCEGIIITNEAKKHLTNNDAIPLSLFEYPTTSGISLVLPDNIYVNAQFSGKYARSPIILDYKNDYFLNFNNEITPVKIIPLPDYFNKKDTDGNLYTNFIMSHTDRMRINPIWGCYFTCKYCDFNKERYKKIPFVKLKEAIDVALADKNIQPKHLLISGGTPKPEDRDFLDSIYEQVTKYLLQKNITTDIMLAPRKEKDLLKKLKSWGVNSLSINLEIYQEELAKKFNPEKAKISREFYFQFIKDAVMIFGISKVRSILIIGLEPISETLKGVEEIAKLGSDIVLSPFMSSENIALAHIKPPTEQDLIEVYEKSKIITDKYGVTIGPRCIPCQHNTLAFPNNSSEYFFS</sequence>
<feature type="domain" description="Radical SAM core" evidence="5">
    <location>
        <begin position="98"/>
        <end position="327"/>
    </location>
</feature>
<dbReference type="SFLD" id="SFLDS00029">
    <property type="entry name" value="Radical_SAM"/>
    <property type="match status" value="1"/>
</dbReference>
<dbReference type="CDD" id="cd01335">
    <property type="entry name" value="Radical_SAM"/>
    <property type="match status" value="1"/>
</dbReference>
<dbReference type="SMART" id="SM00729">
    <property type="entry name" value="Elp3"/>
    <property type="match status" value="1"/>
</dbReference>
<comment type="caution">
    <text evidence="6">The sequence shown here is derived from an EMBL/GenBank/DDBJ whole genome shotgun (WGS) entry which is preliminary data.</text>
</comment>
<evidence type="ECO:0000256" key="4">
    <source>
        <dbReference type="ARBA" id="ARBA00023014"/>
    </source>
</evidence>
<dbReference type="InterPro" id="IPR013785">
    <property type="entry name" value="Aldolase_TIM"/>
</dbReference>
<evidence type="ECO:0000259" key="5">
    <source>
        <dbReference type="PROSITE" id="PS51918"/>
    </source>
</evidence>
<dbReference type="SUPFAM" id="SSF102114">
    <property type="entry name" value="Radical SAM enzymes"/>
    <property type="match status" value="1"/>
</dbReference>
<dbReference type="InterPro" id="IPR058240">
    <property type="entry name" value="rSAM_sf"/>
</dbReference>
<dbReference type="GO" id="GO:0051536">
    <property type="term" value="F:iron-sulfur cluster binding"/>
    <property type="evidence" value="ECO:0007669"/>
    <property type="project" value="UniProtKB-KW"/>
</dbReference>
<reference evidence="6" key="2">
    <citation type="journal article" date="2011" name="Microb. Ecol.">
        <title>Taxonomic and Functional Metagenomic Profiling of the Microbial Community in the Anoxic Sediment of a Sub-saline Shallow Lake (Laguna de Carrizo, Central Spain).</title>
        <authorList>
            <person name="Ferrer M."/>
            <person name="Guazzaroni M.E."/>
            <person name="Richter M."/>
            <person name="Garcia-Salamanca A."/>
            <person name="Yarza P."/>
            <person name="Suarez-Suarez A."/>
            <person name="Solano J."/>
            <person name="Alcaide M."/>
            <person name="van Dillewijn P."/>
            <person name="Molina-Henares M.A."/>
            <person name="Lopez-Cortes N."/>
            <person name="Al-Ramahi Y."/>
            <person name="Guerrero C."/>
            <person name="Acosta A."/>
            <person name="de Eugenio L.I."/>
            <person name="Martinez V."/>
            <person name="Marques S."/>
            <person name="Rojo F."/>
            <person name="Santero E."/>
            <person name="Genilloud O."/>
            <person name="Perez-Perez J."/>
            <person name="Rossello-Mora R."/>
            <person name="Ramos J.L."/>
        </authorList>
    </citation>
    <scope>NUCLEOTIDE SEQUENCE</scope>
</reference>
<evidence type="ECO:0000256" key="2">
    <source>
        <dbReference type="ARBA" id="ARBA00022723"/>
    </source>
</evidence>
<evidence type="ECO:0000313" key="6">
    <source>
        <dbReference type="EMBL" id="EFK96102.1"/>
    </source>
</evidence>
<organism evidence="6">
    <name type="scientific">sediment metagenome</name>
    <dbReference type="NCBI Taxonomy" id="749907"/>
    <lineage>
        <taxon>unclassified sequences</taxon>
        <taxon>metagenomes</taxon>
        <taxon>ecological metagenomes</taxon>
    </lineage>
</organism>
<keyword evidence="4" id="KW-0411">Iron-sulfur</keyword>
<protein>
    <submittedName>
        <fullName evidence="6">Radical SAM domain protein</fullName>
    </submittedName>
</protein>
<keyword evidence="1" id="KW-0949">S-adenosyl-L-methionine</keyword>
<evidence type="ECO:0000256" key="3">
    <source>
        <dbReference type="ARBA" id="ARBA00023004"/>
    </source>
</evidence>
<dbReference type="Gene3D" id="3.20.20.70">
    <property type="entry name" value="Aldolase class I"/>
    <property type="match status" value="1"/>
</dbReference>
<keyword evidence="2" id="KW-0479">Metal-binding</keyword>
<dbReference type="GO" id="GO:0046872">
    <property type="term" value="F:metal ion binding"/>
    <property type="evidence" value="ECO:0007669"/>
    <property type="project" value="UniProtKB-KW"/>
</dbReference>
<evidence type="ECO:0000256" key="1">
    <source>
        <dbReference type="ARBA" id="ARBA00022691"/>
    </source>
</evidence>
<dbReference type="Pfam" id="PF04055">
    <property type="entry name" value="Radical_SAM"/>
    <property type="match status" value="1"/>
</dbReference>
<proteinExistence type="predicted"/>
<name>D9PK13_9ZZZZ</name>
<dbReference type="EMBL" id="ADZX01000572">
    <property type="protein sequence ID" value="EFK96102.1"/>
    <property type="molecule type" value="Genomic_DNA"/>
</dbReference>
<dbReference type="PROSITE" id="PS51918">
    <property type="entry name" value="RADICAL_SAM"/>
    <property type="match status" value="1"/>
</dbReference>
<dbReference type="InterPro" id="IPR007197">
    <property type="entry name" value="rSAM"/>
</dbReference>
<reference evidence="6" key="1">
    <citation type="submission" date="2010-07" db="EMBL/GenBank/DDBJ databases">
        <authorList>
            <consortium name="CONSOLIDER consortium CSD2007-00005"/>
            <person name="Guazzaroni M.-E."/>
            <person name="Richter M."/>
            <person name="Garcia-Salamanca A."/>
            <person name="Yarza P."/>
            <person name="Ferrer M."/>
        </authorList>
    </citation>
    <scope>NUCLEOTIDE SEQUENCE</scope>
</reference>
<keyword evidence="3" id="KW-0408">Iron</keyword>
<accession>D9PK13</accession>
<dbReference type="GO" id="GO:0003824">
    <property type="term" value="F:catalytic activity"/>
    <property type="evidence" value="ECO:0007669"/>
    <property type="project" value="InterPro"/>
</dbReference>
<dbReference type="AlphaFoldDB" id="D9PK13"/>
<dbReference type="NCBIfam" id="NF045502">
    <property type="entry name" value="variant_rSAM"/>
    <property type="match status" value="1"/>
</dbReference>
<dbReference type="InterPro" id="IPR006638">
    <property type="entry name" value="Elp3/MiaA/NifB-like_rSAM"/>
</dbReference>
<gene>
    <name evidence="6" type="ORF">LDC_1875</name>
</gene>